<dbReference type="SUPFAM" id="SSF54211">
    <property type="entry name" value="Ribosomal protein S5 domain 2-like"/>
    <property type="match status" value="1"/>
</dbReference>
<gene>
    <name evidence="1" type="ORF">B5V02_09500</name>
</gene>
<proteinExistence type="predicted"/>
<dbReference type="PIRSF" id="PIRSF004884">
    <property type="entry name" value="Sugar_kin_arch"/>
    <property type="match status" value="1"/>
</dbReference>
<reference evidence="2" key="1">
    <citation type="submission" date="2017-03" db="EMBL/GenBank/DDBJ databases">
        <authorList>
            <person name="Safronova V.I."/>
            <person name="Sazanova A.L."/>
            <person name="Chirak E.R."/>
        </authorList>
    </citation>
    <scope>NUCLEOTIDE SEQUENCE [LARGE SCALE GENOMIC DNA]</scope>
    <source>
        <strain evidence="2">Ach-343</strain>
    </source>
</reference>
<dbReference type="AlphaFoldDB" id="A0A2W7C8D1"/>
<keyword evidence="2" id="KW-1185">Reference proteome</keyword>
<dbReference type="InterPro" id="IPR020568">
    <property type="entry name" value="Ribosomal_Su5_D2-typ_SF"/>
</dbReference>
<protein>
    <recommendedName>
        <fullName evidence="3">Beta-ribofuranosylaminobenzene 5'-phosphate synthase</fullName>
    </recommendedName>
</protein>
<evidence type="ECO:0008006" key="3">
    <source>
        <dbReference type="Google" id="ProtNLM"/>
    </source>
</evidence>
<organism evidence="1 2">
    <name type="scientific">Mesorhizobium kowhaii</name>
    <dbReference type="NCBI Taxonomy" id="1300272"/>
    <lineage>
        <taxon>Bacteria</taxon>
        <taxon>Pseudomonadati</taxon>
        <taxon>Pseudomonadota</taxon>
        <taxon>Alphaproteobacteria</taxon>
        <taxon>Hyphomicrobiales</taxon>
        <taxon>Phyllobacteriaceae</taxon>
        <taxon>Mesorhizobium</taxon>
    </lineage>
</organism>
<dbReference type="NCBIfam" id="TIGR00144">
    <property type="entry name" value="beta_RFAP_syn"/>
    <property type="match status" value="1"/>
</dbReference>
<evidence type="ECO:0000313" key="2">
    <source>
        <dbReference type="Proteomes" id="UP000248616"/>
    </source>
</evidence>
<dbReference type="EMBL" id="MZXV01000019">
    <property type="protein sequence ID" value="PZV38581.1"/>
    <property type="molecule type" value="Genomic_DNA"/>
</dbReference>
<comment type="caution">
    <text evidence="1">The sequence shown here is derived from an EMBL/GenBank/DDBJ whole genome shotgun (WGS) entry which is preliminary data.</text>
</comment>
<accession>A0A2W7C8D1</accession>
<dbReference type="OrthoDB" id="1492801at2"/>
<name>A0A2W7C8D1_9HYPH</name>
<dbReference type="InterPro" id="IPR004422">
    <property type="entry name" value="RFAP_synthase"/>
</dbReference>
<dbReference type="Proteomes" id="UP000248616">
    <property type="component" value="Unassembled WGS sequence"/>
</dbReference>
<evidence type="ECO:0000313" key="1">
    <source>
        <dbReference type="EMBL" id="PZV38581.1"/>
    </source>
</evidence>
<sequence>MIIKCHSRIHITLLDTLGFSSYIPGGLGFSLSEPSTEIQFVDQVSNDAHDFGTLDSRAIGDVRRLLSKLEVISDGRRYRLICRKLPPANHGFGSKTALLSAIAFGYRAFHQLGLDDDQTQMLTGRGGTSGVGYHSFRHGGLIWDGGRRNDDTRIKPSSVTYPTVPPLLISRWEAPNYGVLLVMPRTRHLDHEEEIAFIARNRDITPEELGLLNTYVFGGFIPAFISRDFSSLRDALAGINGTAFKKREIGIYGETVAAIMKQIDDLFGMPCGMSSLGPLVFCLFDPNRRDAEKLREAVLRITGVDGVFISHISNTGYQIEE</sequence>